<accession>A0A0H5QRS7</accession>
<dbReference type="InterPro" id="IPR011009">
    <property type="entry name" value="Kinase-like_dom_sf"/>
</dbReference>
<dbReference type="PANTHER" id="PTHR24362:SF309">
    <property type="entry name" value="PROTEIN KINASE DOMAIN-CONTAINING PROTEIN"/>
    <property type="match status" value="1"/>
</dbReference>
<feature type="non-terminal residue" evidence="2">
    <location>
        <position position="137"/>
    </location>
</feature>
<evidence type="ECO:0000313" key="2">
    <source>
        <dbReference type="EMBL" id="CRZ04246.1"/>
    </source>
</evidence>
<dbReference type="PROSITE" id="PS50011">
    <property type="entry name" value="PROTEIN_KINASE_DOM"/>
    <property type="match status" value="1"/>
</dbReference>
<feature type="domain" description="Protein kinase" evidence="1">
    <location>
        <begin position="1"/>
        <end position="112"/>
    </location>
</feature>
<dbReference type="GO" id="GO:0005524">
    <property type="term" value="F:ATP binding"/>
    <property type="evidence" value="ECO:0007669"/>
    <property type="project" value="InterPro"/>
</dbReference>
<name>A0A0H5QRS7_9EUKA</name>
<dbReference type="GO" id="GO:0004672">
    <property type="term" value="F:protein kinase activity"/>
    <property type="evidence" value="ECO:0007669"/>
    <property type="project" value="InterPro"/>
</dbReference>
<sequence>EYNILLSSKSEHGTRIYWAPELIKRYRDRSSDLITFKVDIWAFGITMYQILFNTHPFISESESDLQIKAIHNEVELPPNHIQPDLLNIIHMCLMKSPDQRPSAKELLQTEYYKGINTDTILEGIGPLYEQDNISHQE</sequence>
<dbReference type="PANTHER" id="PTHR24362">
    <property type="entry name" value="SERINE/THREONINE-PROTEIN KINASE NEK"/>
    <property type="match status" value="1"/>
</dbReference>
<dbReference type="InterPro" id="IPR000719">
    <property type="entry name" value="Prot_kinase_dom"/>
</dbReference>
<dbReference type="Pfam" id="PF00069">
    <property type="entry name" value="Pkinase"/>
    <property type="match status" value="1"/>
</dbReference>
<dbReference type="SUPFAM" id="SSF56112">
    <property type="entry name" value="Protein kinase-like (PK-like)"/>
    <property type="match status" value="1"/>
</dbReference>
<evidence type="ECO:0000259" key="1">
    <source>
        <dbReference type="PROSITE" id="PS50011"/>
    </source>
</evidence>
<reference evidence="2" key="1">
    <citation type="submission" date="2015-04" db="EMBL/GenBank/DDBJ databases">
        <title>The genome sequence of the plant pathogenic Rhizarian Plasmodiophora brassicae reveals insights in its biotrophic life cycle and the origin of chitin synthesis.</title>
        <authorList>
            <person name="Schwelm A."/>
            <person name="Fogelqvist J."/>
            <person name="Knaust A."/>
            <person name="Julke S."/>
            <person name="Lilja T."/>
            <person name="Dhandapani V."/>
            <person name="Bonilla-Rosso G."/>
            <person name="Karlsson M."/>
            <person name="Shevchenko A."/>
            <person name="Choi S.R."/>
            <person name="Kim H.G."/>
            <person name="Park J.Y."/>
            <person name="Lim Y.P."/>
            <person name="Ludwig-Muller J."/>
            <person name="Dixelius C."/>
        </authorList>
    </citation>
    <scope>NUCLEOTIDE SEQUENCE</scope>
    <source>
        <tissue evidence="2">Potato root galls</tissue>
    </source>
</reference>
<protein>
    <recommendedName>
        <fullName evidence="1">Protein kinase domain-containing protein</fullName>
    </recommendedName>
</protein>
<dbReference type="AlphaFoldDB" id="A0A0H5QRS7"/>
<dbReference type="EMBL" id="HACM01003804">
    <property type="protein sequence ID" value="CRZ04246.1"/>
    <property type="molecule type" value="Transcribed_RNA"/>
</dbReference>
<dbReference type="Gene3D" id="1.10.510.10">
    <property type="entry name" value="Transferase(Phosphotransferase) domain 1"/>
    <property type="match status" value="1"/>
</dbReference>
<proteinExistence type="predicted"/>
<feature type="non-terminal residue" evidence="2">
    <location>
        <position position="1"/>
    </location>
</feature>
<organism evidence="2">
    <name type="scientific">Spongospora subterranea</name>
    <dbReference type="NCBI Taxonomy" id="70186"/>
    <lineage>
        <taxon>Eukaryota</taxon>
        <taxon>Sar</taxon>
        <taxon>Rhizaria</taxon>
        <taxon>Endomyxa</taxon>
        <taxon>Phytomyxea</taxon>
        <taxon>Plasmodiophorida</taxon>
        <taxon>Plasmodiophoridae</taxon>
        <taxon>Spongospora</taxon>
    </lineage>
</organism>